<name>A0A0S7XMY5_9BACT</name>
<dbReference type="GO" id="GO:0009341">
    <property type="term" value="C:beta-galactosidase complex"/>
    <property type="evidence" value="ECO:0007669"/>
    <property type="project" value="InterPro"/>
</dbReference>
<dbReference type="GO" id="GO:0004565">
    <property type="term" value="F:beta-galactosidase activity"/>
    <property type="evidence" value="ECO:0007669"/>
    <property type="project" value="InterPro"/>
</dbReference>
<keyword evidence="2" id="KW-0326">Glycosidase</keyword>
<evidence type="ECO:0000259" key="4">
    <source>
        <dbReference type="Pfam" id="PF02449"/>
    </source>
</evidence>
<dbReference type="Gene3D" id="3.20.20.80">
    <property type="entry name" value="Glycosidases"/>
    <property type="match status" value="1"/>
</dbReference>
<evidence type="ECO:0000313" key="6">
    <source>
        <dbReference type="Proteomes" id="UP000052020"/>
    </source>
</evidence>
<evidence type="ECO:0000256" key="2">
    <source>
        <dbReference type="ARBA" id="ARBA00023295"/>
    </source>
</evidence>
<evidence type="ECO:0000256" key="1">
    <source>
        <dbReference type="ARBA" id="ARBA00022801"/>
    </source>
</evidence>
<dbReference type="PATRIC" id="fig|1704032.3.peg.410"/>
<evidence type="ECO:0000313" key="5">
    <source>
        <dbReference type="EMBL" id="KPJ63857.1"/>
    </source>
</evidence>
<sequence>MMLAWQRLEGLILLAALMALATTVSPARVRDRRLYVNTCWSGLPSFQTTEKFDQYLAVSTGHGFNALSIDIPWTIQKPDGSYDFSRSDERIDQIVRAGLPAFVRLKTMFAWGERTPWAKDEHLACLAGGEIYYRDERKAAVPSISHPAVRREMVKFYRAVAQHYAQRYPDRLPIVAYSAAWSLTAESEYMHDADIDYSPAAQKDFRQWLRRRGETLATLSQRWGKPLNSWQQVTLEAAHRTDFYRFGEYTLRRSFHELKQALRAGDSRAAFGVQFGCIWDNPNRRVSHATDVSQDADWIFIADAPLYPHRFSTDFLRGLCRGRYGSNEMDGPGAHGASNEVYLQQGTQMWEHGADAVFLCNWLLNPLEDPKYTFLSRLGELAKQPPTAPQPKRAIYLSSWDIYNGEGVGVYREAYDEIADRGKGPVDVINDAVILEGPAYLARYSEGIVLPHNRHLSPEVRAVIEKITVPVTVLNPQIAGTRDDYGRETDPLRVPRTGG</sequence>
<dbReference type="InterPro" id="IPR013529">
    <property type="entry name" value="Glyco_hydro_42_N"/>
</dbReference>
<evidence type="ECO:0000256" key="3">
    <source>
        <dbReference type="SAM" id="MobiDB-lite"/>
    </source>
</evidence>
<dbReference type="GO" id="GO:0005975">
    <property type="term" value="P:carbohydrate metabolic process"/>
    <property type="evidence" value="ECO:0007669"/>
    <property type="project" value="InterPro"/>
</dbReference>
<protein>
    <recommendedName>
        <fullName evidence="4">Glycoside hydrolase family 42 N-terminal domain-containing protein</fullName>
    </recommendedName>
</protein>
<accession>A0A0S7XMY5</accession>
<dbReference type="EMBL" id="LIZY01000058">
    <property type="protein sequence ID" value="KPJ63857.1"/>
    <property type="molecule type" value="Genomic_DNA"/>
</dbReference>
<feature type="compositionally biased region" description="Basic and acidic residues" evidence="3">
    <location>
        <begin position="481"/>
        <end position="493"/>
    </location>
</feature>
<dbReference type="Proteomes" id="UP000052020">
    <property type="component" value="Unassembled WGS sequence"/>
</dbReference>
<feature type="region of interest" description="Disordered" evidence="3">
    <location>
        <begin position="480"/>
        <end position="499"/>
    </location>
</feature>
<dbReference type="InterPro" id="IPR017853">
    <property type="entry name" value="GH"/>
</dbReference>
<dbReference type="SUPFAM" id="SSF51445">
    <property type="entry name" value="(Trans)glycosidases"/>
    <property type="match status" value="1"/>
</dbReference>
<reference evidence="5 6" key="1">
    <citation type="journal article" date="2015" name="Microbiome">
        <title>Genomic resolution of linkages in carbon, nitrogen, and sulfur cycling among widespread estuary sediment bacteria.</title>
        <authorList>
            <person name="Baker B.J."/>
            <person name="Lazar C.S."/>
            <person name="Teske A.P."/>
            <person name="Dick G.J."/>
        </authorList>
    </citation>
    <scope>NUCLEOTIDE SEQUENCE [LARGE SCALE GENOMIC DNA]</scope>
    <source>
        <strain evidence="5">DG_56</strain>
    </source>
</reference>
<proteinExistence type="predicted"/>
<organism evidence="5 6">
    <name type="scientific">candidate division KD3-62 bacterium DG_56</name>
    <dbReference type="NCBI Taxonomy" id="1704032"/>
    <lineage>
        <taxon>Bacteria</taxon>
        <taxon>candidate division KD3-62</taxon>
    </lineage>
</organism>
<keyword evidence="1" id="KW-0378">Hydrolase</keyword>
<comment type="caution">
    <text evidence="5">The sequence shown here is derived from an EMBL/GenBank/DDBJ whole genome shotgun (WGS) entry which is preliminary data.</text>
</comment>
<dbReference type="AlphaFoldDB" id="A0A0S7XMY5"/>
<feature type="domain" description="Glycoside hydrolase family 42 N-terminal" evidence="4">
    <location>
        <begin position="52"/>
        <end position="324"/>
    </location>
</feature>
<dbReference type="Pfam" id="PF02449">
    <property type="entry name" value="Glyco_hydro_42"/>
    <property type="match status" value="1"/>
</dbReference>
<gene>
    <name evidence="5" type="ORF">AMK68_02970</name>
</gene>